<keyword evidence="2" id="KW-1185">Reference proteome</keyword>
<name>A0AAJ0F4C4_9PEZI</name>
<protein>
    <submittedName>
        <fullName evidence="1">Uncharacterized protein</fullName>
    </submittedName>
</protein>
<comment type="caution">
    <text evidence="1">The sequence shown here is derived from an EMBL/GenBank/DDBJ whole genome shotgun (WGS) entry which is preliminary data.</text>
</comment>
<organism evidence="1 2">
    <name type="scientific">Colletotrichum godetiae</name>
    <dbReference type="NCBI Taxonomy" id="1209918"/>
    <lineage>
        <taxon>Eukaryota</taxon>
        <taxon>Fungi</taxon>
        <taxon>Dikarya</taxon>
        <taxon>Ascomycota</taxon>
        <taxon>Pezizomycotina</taxon>
        <taxon>Sordariomycetes</taxon>
        <taxon>Hypocreomycetidae</taxon>
        <taxon>Glomerellales</taxon>
        <taxon>Glomerellaceae</taxon>
        <taxon>Colletotrichum</taxon>
        <taxon>Colletotrichum acutatum species complex</taxon>
    </lineage>
</organism>
<dbReference type="RefSeq" id="XP_060436062.1">
    <property type="nucleotide sequence ID" value="XM_060565475.1"/>
</dbReference>
<gene>
    <name evidence="1" type="ORF">BDP55DRAFT_126307</name>
</gene>
<evidence type="ECO:0000313" key="1">
    <source>
        <dbReference type="EMBL" id="KAK1700305.1"/>
    </source>
</evidence>
<accession>A0AAJ0F4C4</accession>
<reference evidence="1" key="1">
    <citation type="submission" date="2021-06" db="EMBL/GenBank/DDBJ databases">
        <title>Comparative genomics, transcriptomics and evolutionary studies reveal genomic signatures of adaptation to plant cell wall in hemibiotrophic fungi.</title>
        <authorList>
            <consortium name="DOE Joint Genome Institute"/>
            <person name="Baroncelli R."/>
            <person name="Diaz J.F."/>
            <person name="Benocci T."/>
            <person name="Peng M."/>
            <person name="Battaglia E."/>
            <person name="Haridas S."/>
            <person name="Andreopoulos W."/>
            <person name="Labutti K."/>
            <person name="Pangilinan J."/>
            <person name="Floch G.L."/>
            <person name="Makela M.R."/>
            <person name="Henrissat B."/>
            <person name="Grigoriev I.V."/>
            <person name="Crouch J.A."/>
            <person name="De Vries R.P."/>
            <person name="Sukno S.A."/>
            <person name="Thon M.R."/>
        </authorList>
    </citation>
    <scope>NUCLEOTIDE SEQUENCE</scope>
    <source>
        <strain evidence="1">CBS 193.32</strain>
    </source>
</reference>
<dbReference type="GeneID" id="85450001"/>
<dbReference type="EMBL" id="JAHMHR010000002">
    <property type="protein sequence ID" value="KAK1700305.1"/>
    <property type="molecule type" value="Genomic_DNA"/>
</dbReference>
<sequence length="80" mass="9219">MRGSAALRHCGIAALRLCDYSQIQHQVMFSLNAFSSHHNLRYLMSLFVILVRCVRQGQSLPTQRDAFVRSFFSLDYLVLL</sequence>
<dbReference type="Proteomes" id="UP001224890">
    <property type="component" value="Unassembled WGS sequence"/>
</dbReference>
<dbReference type="AlphaFoldDB" id="A0AAJ0F4C4"/>
<evidence type="ECO:0000313" key="2">
    <source>
        <dbReference type="Proteomes" id="UP001224890"/>
    </source>
</evidence>
<proteinExistence type="predicted"/>